<reference evidence="1 2" key="1">
    <citation type="submission" date="2024-10" db="EMBL/GenBank/DDBJ databases">
        <title>The Natural Products Discovery Center: Release of the First 8490 Sequenced Strains for Exploring Actinobacteria Biosynthetic Diversity.</title>
        <authorList>
            <person name="Kalkreuter E."/>
            <person name="Kautsar S.A."/>
            <person name="Yang D."/>
            <person name="Bader C.D."/>
            <person name="Teijaro C.N."/>
            <person name="Fluegel L."/>
            <person name="Davis C.M."/>
            <person name="Simpson J.R."/>
            <person name="Lauterbach L."/>
            <person name="Steele A.D."/>
            <person name="Gui C."/>
            <person name="Meng S."/>
            <person name="Li G."/>
            <person name="Viehrig K."/>
            <person name="Ye F."/>
            <person name="Su P."/>
            <person name="Kiefer A.F."/>
            <person name="Nichols A."/>
            <person name="Cepeda A.J."/>
            <person name="Yan W."/>
            <person name="Fan B."/>
            <person name="Jiang Y."/>
            <person name="Adhikari A."/>
            <person name="Zheng C.-J."/>
            <person name="Schuster L."/>
            <person name="Cowan T.M."/>
            <person name="Smanski M.J."/>
            <person name="Chevrette M.G."/>
            <person name="De Carvalho L.P.S."/>
            <person name="Shen B."/>
        </authorList>
    </citation>
    <scope>NUCLEOTIDE SEQUENCE [LARGE SCALE GENOMIC DNA]</scope>
    <source>
        <strain evidence="1 2">NPDC049639</strain>
    </source>
</reference>
<evidence type="ECO:0000313" key="2">
    <source>
        <dbReference type="Proteomes" id="UP001612915"/>
    </source>
</evidence>
<keyword evidence="2" id="KW-1185">Reference proteome</keyword>
<protein>
    <submittedName>
        <fullName evidence="1">Uncharacterized protein</fullName>
    </submittedName>
</protein>
<organism evidence="1 2">
    <name type="scientific">Spongisporangium articulatum</name>
    <dbReference type="NCBI Taxonomy" id="3362603"/>
    <lineage>
        <taxon>Bacteria</taxon>
        <taxon>Bacillati</taxon>
        <taxon>Actinomycetota</taxon>
        <taxon>Actinomycetes</taxon>
        <taxon>Kineosporiales</taxon>
        <taxon>Kineosporiaceae</taxon>
        <taxon>Spongisporangium</taxon>
    </lineage>
</organism>
<dbReference type="EMBL" id="JBITLV010000005">
    <property type="protein sequence ID" value="MFI7588571.1"/>
    <property type="molecule type" value="Genomic_DNA"/>
</dbReference>
<comment type="caution">
    <text evidence="1">The sequence shown here is derived from an EMBL/GenBank/DDBJ whole genome shotgun (WGS) entry which is preliminary data.</text>
</comment>
<accession>A0ABW8AQF0</accession>
<name>A0ABW8AQF0_9ACTN</name>
<dbReference type="Proteomes" id="UP001612915">
    <property type="component" value="Unassembled WGS sequence"/>
</dbReference>
<evidence type="ECO:0000313" key="1">
    <source>
        <dbReference type="EMBL" id="MFI7588571.1"/>
    </source>
</evidence>
<dbReference type="RefSeq" id="WP_398282416.1">
    <property type="nucleotide sequence ID" value="NZ_JBITLV010000005.1"/>
</dbReference>
<proteinExistence type="predicted"/>
<gene>
    <name evidence="1" type="ORF">ACIB24_15990</name>
</gene>
<sequence length="154" mass="16146">MSTPAPVRRVQEAVDAAARAVAAQDRAALDEASDLLARTDPELQRVLLAGAVRVALERAHPAGLDSEVARDLLERCVRSGLAWLPDVEVPALVLAVTGALGMQDPDEEPELPAAQIAVHAVLLLAELGAGPEQAARDLDVAVAELTRAETVEMP</sequence>